<evidence type="ECO:0000259" key="3">
    <source>
        <dbReference type="PROSITE" id="PS50093"/>
    </source>
</evidence>
<gene>
    <name evidence="4" type="ORF">H9Y05_11595</name>
</gene>
<dbReference type="CDD" id="cd00146">
    <property type="entry name" value="PKD"/>
    <property type="match status" value="1"/>
</dbReference>
<dbReference type="Gene3D" id="2.60.40.10">
    <property type="entry name" value="Immunoglobulins"/>
    <property type="match status" value="1"/>
</dbReference>
<comment type="caution">
    <text evidence="4">The sequence shown here is derived from an EMBL/GenBank/DDBJ whole genome shotgun (WGS) entry which is preliminary data.</text>
</comment>
<dbReference type="InterPro" id="IPR013783">
    <property type="entry name" value="Ig-like_fold"/>
</dbReference>
<dbReference type="SUPFAM" id="SSF49299">
    <property type="entry name" value="PKD domain"/>
    <property type="match status" value="1"/>
</dbReference>
<dbReference type="AlphaFoldDB" id="A0A8J6PKA9"/>
<evidence type="ECO:0000256" key="1">
    <source>
        <dbReference type="ARBA" id="ARBA00022729"/>
    </source>
</evidence>
<dbReference type="Gene3D" id="3.40.50.1110">
    <property type="entry name" value="SGNH hydrolase"/>
    <property type="match status" value="1"/>
</dbReference>
<feature type="domain" description="PKD" evidence="3">
    <location>
        <begin position="293"/>
        <end position="324"/>
    </location>
</feature>
<keyword evidence="5" id="KW-1185">Reference proteome</keyword>
<dbReference type="InterPro" id="IPR022409">
    <property type="entry name" value="PKD/Chitinase_dom"/>
</dbReference>
<evidence type="ECO:0000256" key="2">
    <source>
        <dbReference type="SAM" id="SignalP"/>
    </source>
</evidence>
<proteinExistence type="predicted"/>
<sequence length="424" mass="47170">MSVIISFFKKYLLSTLLFLFCQQLSIAQQKKNVLFIGNSYTAYNNLPQLTANVALSAGDTLTFDSNTPGGQTFQGHSTNSQTLAKIQAGGWDFVVLQEQSQLPSFPIQQVQNQVFPFARKLDSLIHAATPCAQTLFYMTWGRKNGDANNCQFLPDLCTYEGMDNLLRERYMMMTNDNNAQVSPVGAIWRYLREHHPGIELYQSDESHPTLEGSYVAACAFYTAIFRKNPELITFNAGISSTVANQIKQAAKLVVYDSLAHWKIGIYDPVAAFSYTAQTNQLAFENTSQHATDYLWDFGDGSTSTEQNPTHIYTAVGSYTVTLIARHCGQTDTLEHVIPVQSLAVPSTDNTTILVYPNPVNDQLHIRSSGTAEVQLLDLTGRTVLTGVVVTDGKSTLLLHQVPNGHYTLKIRIGEHDYFKQVIKQ</sequence>
<feature type="chain" id="PRO_5035222177" evidence="2">
    <location>
        <begin position="28"/>
        <end position="424"/>
    </location>
</feature>
<accession>A0A8J6PKA9</accession>
<dbReference type="Proteomes" id="UP000652681">
    <property type="component" value="Unassembled WGS sequence"/>
</dbReference>
<organism evidence="4 5">
    <name type="scientific">Taishania pollutisoli</name>
    <dbReference type="NCBI Taxonomy" id="2766479"/>
    <lineage>
        <taxon>Bacteria</taxon>
        <taxon>Pseudomonadati</taxon>
        <taxon>Bacteroidota</taxon>
        <taxon>Flavobacteriia</taxon>
        <taxon>Flavobacteriales</taxon>
        <taxon>Crocinitomicaceae</taxon>
        <taxon>Taishania</taxon>
    </lineage>
</organism>
<dbReference type="PROSITE" id="PS50093">
    <property type="entry name" value="PKD"/>
    <property type="match status" value="1"/>
</dbReference>
<dbReference type="GO" id="GO:0016788">
    <property type="term" value="F:hydrolase activity, acting on ester bonds"/>
    <property type="evidence" value="ECO:0007669"/>
    <property type="project" value="UniProtKB-ARBA"/>
</dbReference>
<feature type="signal peptide" evidence="2">
    <location>
        <begin position="1"/>
        <end position="27"/>
    </location>
</feature>
<dbReference type="InterPro" id="IPR036514">
    <property type="entry name" value="SGNH_hydro_sf"/>
</dbReference>
<dbReference type="EMBL" id="JACVEL010000008">
    <property type="protein sequence ID" value="MBC9813109.1"/>
    <property type="molecule type" value="Genomic_DNA"/>
</dbReference>
<dbReference type="Pfam" id="PF18911">
    <property type="entry name" value="PKD_4"/>
    <property type="match status" value="1"/>
</dbReference>
<dbReference type="InterPro" id="IPR000601">
    <property type="entry name" value="PKD_dom"/>
</dbReference>
<dbReference type="SMART" id="SM00089">
    <property type="entry name" value="PKD"/>
    <property type="match status" value="1"/>
</dbReference>
<protein>
    <submittedName>
        <fullName evidence="4">PKD domain-containing protein</fullName>
    </submittedName>
</protein>
<dbReference type="SUPFAM" id="SSF52266">
    <property type="entry name" value="SGNH hydrolase"/>
    <property type="match status" value="1"/>
</dbReference>
<evidence type="ECO:0000313" key="5">
    <source>
        <dbReference type="Proteomes" id="UP000652681"/>
    </source>
</evidence>
<name>A0A8J6PKA9_9FLAO</name>
<dbReference type="InterPro" id="IPR026444">
    <property type="entry name" value="Secre_tail"/>
</dbReference>
<reference evidence="4" key="1">
    <citation type="submission" date="2020-09" db="EMBL/GenBank/DDBJ databases">
        <title>Taishania pollutisoli gen. nov., sp. nov., Isolated from Tetrabromobisphenol A-Contaminated Soil.</title>
        <authorList>
            <person name="Chen Q."/>
        </authorList>
    </citation>
    <scope>NUCLEOTIDE SEQUENCE</scope>
    <source>
        <strain evidence="4">CZZ-1</strain>
    </source>
</reference>
<dbReference type="Pfam" id="PF18962">
    <property type="entry name" value="Por_Secre_tail"/>
    <property type="match status" value="1"/>
</dbReference>
<evidence type="ECO:0000313" key="4">
    <source>
        <dbReference type="EMBL" id="MBC9813109.1"/>
    </source>
</evidence>
<keyword evidence="1 2" id="KW-0732">Signal</keyword>
<dbReference type="NCBIfam" id="TIGR04183">
    <property type="entry name" value="Por_Secre_tail"/>
    <property type="match status" value="1"/>
</dbReference>
<dbReference type="RefSeq" id="WP_216714380.1">
    <property type="nucleotide sequence ID" value="NZ_JACVEL010000008.1"/>
</dbReference>
<dbReference type="InterPro" id="IPR035986">
    <property type="entry name" value="PKD_dom_sf"/>
</dbReference>